<keyword evidence="2" id="KW-1185">Reference proteome</keyword>
<sequence length="106" mass="12289">MAKLTLNPNPTFKLKVKIPVPGKGNADVEFTFKHHSREKLTELMEIDSDDDISNQEYLARFVSDWDLDDKFNEDNFKILLDSYPRAANAIMEAYTQEMVGAREKNY</sequence>
<dbReference type="EMBL" id="JBHLXE010000027">
    <property type="protein sequence ID" value="MFC0179004.1"/>
    <property type="molecule type" value="Genomic_DNA"/>
</dbReference>
<dbReference type="RefSeq" id="WP_385876099.1">
    <property type="nucleotide sequence ID" value="NZ_JBHLXE010000027.1"/>
</dbReference>
<dbReference type="Proteomes" id="UP001589758">
    <property type="component" value="Unassembled WGS sequence"/>
</dbReference>
<proteinExistence type="predicted"/>
<protein>
    <submittedName>
        <fullName evidence="1">Phage tail assembly chaperone</fullName>
    </submittedName>
</protein>
<organism evidence="1 2">
    <name type="scientific">Thorsellia kenyensis</name>
    <dbReference type="NCBI Taxonomy" id="1549888"/>
    <lineage>
        <taxon>Bacteria</taxon>
        <taxon>Pseudomonadati</taxon>
        <taxon>Pseudomonadota</taxon>
        <taxon>Gammaproteobacteria</taxon>
        <taxon>Enterobacterales</taxon>
        <taxon>Thorselliaceae</taxon>
        <taxon>Thorsellia</taxon>
    </lineage>
</organism>
<accession>A0ABV6C7R6</accession>
<evidence type="ECO:0000313" key="2">
    <source>
        <dbReference type="Proteomes" id="UP001589758"/>
    </source>
</evidence>
<dbReference type="InterPro" id="IPR014859">
    <property type="entry name" value="Phage_TAC_4"/>
</dbReference>
<reference evidence="1 2" key="1">
    <citation type="submission" date="2024-09" db="EMBL/GenBank/DDBJ databases">
        <authorList>
            <person name="Sun Q."/>
            <person name="Mori K."/>
        </authorList>
    </citation>
    <scope>NUCLEOTIDE SEQUENCE [LARGE SCALE GENOMIC DNA]</scope>
    <source>
        <strain evidence="1 2">CCM 8545</strain>
    </source>
</reference>
<evidence type="ECO:0000313" key="1">
    <source>
        <dbReference type="EMBL" id="MFC0179004.1"/>
    </source>
</evidence>
<name>A0ABV6C7R6_9GAMM</name>
<gene>
    <name evidence="1" type="ORF">ACFFIT_02660</name>
</gene>
<comment type="caution">
    <text evidence="1">The sequence shown here is derived from an EMBL/GenBank/DDBJ whole genome shotgun (WGS) entry which is preliminary data.</text>
</comment>
<dbReference type="Pfam" id="PF08748">
    <property type="entry name" value="Phage_TAC_4"/>
    <property type="match status" value="1"/>
</dbReference>